<feature type="domain" description="AraC effector-binding" evidence="1">
    <location>
        <begin position="1"/>
        <end position="151"/>
    </location>
</feature>
<dbReference type="RefSeq" id="WP_072310984.1">
    <property type="nucleotide sequence ID" value="NZ_CAMRIF010000003.1"/>
</dbReference>
<dbReference type="SMART" id="SM00871">
    <property type="entry name" value="AraC_E_bind"/>
    <property type="match status" value="1"/>
</dbReference>
<keyword evidence="2" id="KW-0614">Plasmid</keyword>
<gene>
    <name evidence="2" type="primary">sbmC</name>
    <name evidence="2" type="ORF">pKP91-00072</name>
</gene>
<protein>
    <submittedName>
        <fullName evidence="2">DNA gyrase inhibitor</fullName>
    </submittedName>
</protein>
<sequence length="156" mass="17993">MSLRFENSQSRKVVCRRVNGPWYKTVPLAFQEILTWSHANNIEYTEALVFYWDDPAETAEDEQRADVALTLNTGSNYSLNIPNLREEYIPGGMYAVWSAVVIDGAFAKAWDDLYKMLTTTEYKPARGVCFEKYLCDGKDNSWNIEIWQSVEKQSVV</sequence>
<dbReference type="EMBL" id="MG736312">
    <property type="protein sequence ID" value="AVX52235.1"/>
    <property type="molecule type" value="Genomic_DNA"/>
</dbReference>
<dbReference type="SMR" id="A0A2U7XXA2"/>
<dbReference type="PANTHER" id="PTHR40055">
    <property type="entry name" value="TRANSCRIPTIONAL REGULATOR YGIV-RELATED"/>
    <property type="match status" value="1"/>
</dbReference>
<dbReference type="Pfam" id="PF06445">
    <property type="entry name" value="GyrI-like"/>
    <property type="match status" value="1"/>
</dbReference>
<dbReference type="SUPFAM" id="SSF55136">
    <property type="entry name" value="Probable bacterial effector-binding domain"/>
    <property type="match status" value="1"/>
</dbReference>
<name>A0A2U7XXA2_KLEPN</name>
<dbReference type="PANTHER" id="PTHR40055:SF2">
    <property type="entry name" value="DNA GYRASE INHIBITOR"/>
    <property type="match status" value="1"/>
</dbReference>
<dbReference type="InterPro" id="IPR029442">
    <property type="entry name" value="GyrI-like"/>
</dbReference>
<dbReference type="InterPro" id="IPR050908">
    <property type="entry name" value="SmbC-like"/>
</dbReference>
<reference evidence="2" key="1">
    <citation type="journal article" date="2018" name="Emerg. Microbes Infect.">
        <title>Identified a colistin-resistance gene mcr-8.1 in klebsiella pneumoniae.</title>
        <authorList>
            <person name="Wang X."/>
            <person name="Wang Y."/>
            <person name="Shen Z."/>
        </authorList>
    </citation>
    <scope>NUCLEOTIDE SEQUENCE</scope>
    <source>
        <strain evidence="2">KP91</strain>
        <plasmid evidence="2">pKP91</plasmid>
    </source>
</reference>
<dbReference type="InterPro" id="IPR010499">
    <property type="entry name" value="AraC_E-bd"/>
</dbReference>
<dbReference type="Gene3D" id="3.20.80.10">
    <property type="entry name" value="Regulatory factor, effector binding domain"/>
    <property type="match status" value="1"/>
</dbReference>
<proteinExistence type="predicted"/>
<organism evidence="2">
    <name type="scientific">Klebsiella pneumoniae</name>
    <dbReference type="NCBI Taxonomy" id="573"/>
    <lineage>
        <taxon>Bacteria</taxon>
        <taxon>Pseudomonadati</taxon>
        <taxon>Pseudomonadota</taxon>
        <taxon>Gammaproteobacteria</taxon>
        <taxon>Enterobacterales</taxon>
        <taxon>Enterobacteriaceae</taxon>
        <taxon>Klebsiella/Raoultella group</taxon>
        <taxon>Klebsiella</taxon>
        <taxon>Klebsiella pneumoniae complex</taxon>
    </lineage>
</organism>
<evidence type="ECO:0000313" key="2">
    <source>
        <dbReference type="EMBL" id="AVX52235.1"/>
    </source>
</evidence>
<dbReference type="AlphaFoldDB" id="A0A2U7XXA2"/>
<dbReference type="InterPro" id="IPR011256">
    <property type="entry name" value="Reg_factor_effector_dom_sf"/>
</dbReference>
<geneLocation type="plasmid" evidence="2">
    <name>pKP91</name>
</geneLocation>
<evidence type="ECO:0000259" key="1">
    <source>
        <dbReference type="SMART" id="SM00871"/>
    </source>
</evidence>
<accession>A0A2U7XXA2</accession>